<accession>A0A068VUA5</accession>
<dbReference type="Gene3D" id="3.20.20.80">
    <property type="entry name" value="Glycosidases"/>
    <property type="match status" value="1"/>
</dbReference>
<evidence type="ECO:0000256" key="1">
    <source>
        <dbReference type="ARBA" id="ARBA00022801"/>
    </source>
</evidence>
<dbReference type="KEGG" id="pfre:RM25_2258"/>
<dbReference type="Pfam" id="PF00128">
    <property type="entry name" value="Alpha-amylase"/>
    <property type="match status" value="1"/>
</dbReference>
<dbReference type="SMART" id="SM00642">
    <property type="entry name" value="Aamy"/>
    <property type="match status" value="1"/>
</dbReference>
<dbReference type="GO" id="GO:0005975">
    <property type="term" value="P:carbohydrate metabolic process"/>
    <property type="evidence" value="ECO:0007669"/>
    <property type="project" value="InterPro"/>
</dbReference>
<reference evidence="4" key="1">
    <citation type="submission" date="2014-08" db="EMBL/GenBank/DDBJ databases">
        <authorList>
            <person name="Falentin Helene"/>
        </authorList>
    </citation>
    <scope>NUCLEOTIDE SEQUENCE</scope>
</reference>
<feature type="domain" description="Glycosyl hydrolase family 13 catalytic" evidence="3">
    <location>
        <begin position="12"/>
        <end position="354"/>
    </location>
</feature>
<dbReference type="InterPro" id="IPR017853">
    <property type="entry name" value="GH"/>
</dbReference>
<sequence>MSDWRRDVIWWTVYPLGFTGAPTHLDEQAPVAHRLPRLENWLDYLIDLGCNGLVLGPIFRSESHGYDTLDYFAIDPRLGDDADFDALVAACHARGIKLVLDGVFNHVSARYPALRQALAEGPDGPLADMFHIDFSTTPPTRLNFEGSDDLVRLNHASPQVRKLVTDVMLHWCGRGVDGWRLDAAYAVDPEFWAPVLATVRERFPELYIYGEVIHGDYAQIVHESGMDAVTEYELWKACWSSLATENFYELEWTLGRHNEMLDDFRPFTFIGNHDVTRIATKVGADKAILAAVLLGTVGGTPCVYYGDEQAFRGEKYDRPGGDAEVRQPMPERPDQLAGFGLPTYRAYQAILAIRRRYAWLPDARTEVESITNPRIVYRAHDPADADHWVRVTLDVTDTPTASVVDNSGELFHWPHRGGRRGV</sequence>
<keyword evidence="1 4" id="KW-0378">Hydrolase</keyword>
<dbReference type="EMBL" id="LM676390">
    <property type="protein sequence ID" value="CEP26139.1"/>
    <property type="molecule type" value="Genomic_DNA"/>
</dbReference>
<dbReference type="CDD" id="cd11354">
    <property type="entry name" value="AmyAc_bac_CMD_like"/>
    <property type="match status" value="1"/>
</dbReference>
<dbReference type="InterPro" id="IPR006047">
    <property type="entry name" value="GH13_cat_dom"/>
</dbReference>
<name>A0A068VUA5_PROFF</name>
<keyword evidence="2 4" id="KW-0326">Glycosidase</keyword>
<organism evidence="4">
    <name type="scientific">Propionibacterium freudenreichii subsp. freudenreichii</name>
    <dbReference type="NCBI Taxonomy" id="66712"/>
    <lineage>
        <taxon>Bacteria</taxon>
        <taxon>Bacillati</taxon>
        <taxon>Actinomycetota</taxon>
        <taxon>Actinomycetes</taxon>
        <taxon>Propionibacteriales</taxon>
        <taxon>Propionibacteriaceae</taxon>
        <taxon>Propionibacterium</taxon>
    </lineage>
</organism>
<dbReference type="PANTHER" id="PTHR10357:SF210">
    <property type="entry name" value="MALTODEXTRIN GLUCOSIDASE"/>
    <property type="match status" value="1"/>
</dbReference>
<dbReference type="GO" id="GO:0004556">
    <property type="term" value="F:alpha-amylase activity"/>
    <property type="evidence" value="ECO:0007669"/>
    <property type="project" value="UniProtKB-EC"/>
</dbReference>
<evidence type="ECO:0000313" key="4">
    <source>
        <dbReference type="EMBL" id="CEP26139.1"/>
    </source>
</evidence>
<dbReference type="PANTHER" id="PTHR10357">
    <property type="entry name" value="ALPHA-AMYLASE FAMILY MEMBER"/>
    <property type="match status" value="1"/>
</dbReference>
<dbReference type="SUPFAM" id="SSF51445">
    <property type="entry name" value="(Trans)glycosidases"/>
    <property type="match status" value="1"/>
</dbReference>
<evidence type="ECO:0000259" key="3">
    <source>
        <dbReference type="SMART" id="SM00642"/>
    </source>
</evidence>
<gene>
    <name evidence="4" type="ORF">PFCIRM138_04770</name>
</gene>
<proteinExistence type="predicted"/>
<dbReference type="AlphaFoldDB" id="A0A068VUA5"/>
<evidence type="ECO:0000256" key="2">
    <source>
        <dbReference type="ARBA" id="ARBA00023295"/>
    </source>
</evidence>
<protein>
    <submittedName>
        <fullName evidence="4">Alpha-amylase</fullName>
        <ecNumber evidence="4">3.2.1.1</ecNumber>
    </submittedName>
</protein>
<dbReference type="EC" id="3.2.1.1" evidence="4"/>
<dbReference type="PATRIC" id="fig|66712.6.peg.2310"/>